<dbReference type="PRINTS" id="PR00080">
    <property type="entry name" value="SDRFAMILY"/>
</dbReference>
<accession>A0AAE0DHT3</accession>
<gene>
    <name evidence="7" type="ORF">OEA41_002869</name>
</gene>
<dbReference type="PRINTS" id="PR00081">
    <property type="entry name" value="GDHRDH"/>
</dbReference>
<keyword evidence="5" id="KW-0472">Membrane</keyword>
<comment type="similarity">
    <text evidence="1 3">Belongs to the short-chain dehydrogenases/reductases (SDR) family.</text>
</comment>
<feature type="transmembrane region" description="Helical" evidence="5">
    <location>
        <begin position="68"/>
        <end position="86"/>
    </location>
</feature>
<feature type="region of interest" description="Disordered" evidence="4">
    <location>
        <begin position="1"/>
        <end position="26"/>
    </location>
</feature>
<dbReference type="PANTHER" id="PTHR24322:SF736">
    <property type="entry name" value="RETINOL DEHYDROGENASE 10"/>
    <property type="match status" value="1"/>
</dbReference>
<protein>
    <recommendedName>
        <fullName evidence="6">Ketoreductase domain-containing protein</fullName>
    </recommendedName>
</protein>
<keyword evidence="5" id="KW-1133">Transmembrane helix</keyword>
<sequence>MASGPSPSPPLHHTTSRTTHRTQPPQPWHAHLTLDLLLRVLSNTLFHPFISALLPLCLRALAAPYTSPSFITTSAFAICVSLYWILEPINRRIAYGASRKINWEDEVVVITGGLGGLGGCLAEIFALRGVEVAVLDIAVARTKEAKKDEQDVSDGEEKEGVTYYHCDIGDYEQAKTVWARVMEDLGTPTVLINNAAIVNGKPFLELEREELERLLYVNTMSHFQLAKPFLADLLSTGNGGTLVTVSSVLAHQGAANLSVYAASKAAVTTCHNCLSAELAGFAPQIKTILVAPGQLDTQLFGNVKLRGFLRNFLAPVVGAGEVAVKIVEMVDRGDGGVVSLPAYARWIAWMAVLPVGVQRVLREWAGVDSQFATLSREEDGNAAEKTGEKNETKKDKFGVVLLREQPLRKE</sequence>
<feature type="compositionally biased region" description="Pro residues" evidence="4">
    <location>
        <begin position="1"/>
        <end position="10"/>
    </location>
</feature>
<dbReference type="SUPFAM" id="SSF51735">
    <property type="entry name" value="NAD(P)-binding Rossmann-fold domains"/>
    <property type="match status" value="1"/>
</dbReference>
<evidence type="ECO:0000313" key="7">
    <source>
        <dbReference type="EMBL" id="KAK3170787.1"/>
    </source>
</evidence>
<evidence type="ECO:0000256" key="5">
    <source>
        <dbReference type="SAM" id="Phobius"/>
    </source>
</evidence>
<dbReference type="Pfam" id="PF00106">
    <property type="entry name" value="adh_short"/>
    <property type="match status" value="1"/>
</dbReference>
<evidence type="ECO:0000259" key="6">
    <source>
        <dbReference type="SMART" id="SM00822"/>
    </source>
</evidence>
<keyword evidence="8" id="KW-1185">Reference proteome</keyword>
<dbReference type="InterPro" id="IPR036291">
    <property type="entry name" value="NAD(P)-bd_dom_sf"/>
</dbReference>
<dbReference type="SMART" id="SM00822">
    <property type="entry name" value="PKS_KR"/>
    <property type="match status" value="1"/>
</dbReference>
<dbReference type="Proteomes" id="UP001276659">
    <property type="component" value="Unassembled WGS sequence"/>
</dbReference>
<evidence type="ECO:0000256" key="1">
    <source>
        <dbReference type="ARBA" id="ARBA00006484"/>
    </source>
</evidence>
<reference evidence="7" key="1">
    <citation type="submission" date="2022-11" db="EMBL/GenBank/DDBJ databases">
        <title>Chromosomal genome sequence assembly and mating type (MAT) locus characterization of the leprose asexual lichenized fungus Lepraria neglecta (Nyl.) Erichsen.</title>
        <authorList>
            <person name="Allen J.L."/>
            <person name="Pfeffer B."/>
        </authorList>
    </citation>
    <scope>NUCLEOTIDE SEQUENCE</scope>
    <source>
        <strain evidence="7">Allen 5258</strain>
    </source>
</reference>
<dbReference type="Gene3D" id="3.40.50.720">
    <property type="entry name" value="NAD(P)-binding Rossmann-like Domain"/>
    <property type="match status" value="1"/>
</dbReference>
<feature type="transmembrane region" description="Helical" evidence="5">
    <location>
        <begin position="107"/>
        <end position="127"/>
    </location>
</feature>
<keyword evidence="2" id="KW-0560">Oxidoreductase</keyword>
<organism evidence="7 8">
    <name type="scientific">Lepraria neglecta</name>
    <dbReference type="NCBI Taxonomy" id="209136"/>
    <lineage>
        <taxon>Eukaryota</taxon>
        <taxon>Fungi</taxon>
        <taxon>Dikarya</taxon>
        <taxon>Ascomycota</taxon>
        <taxon>Pezizomycotina</taxon>
        <taxon>Lecanoromycetes</taxon>
        <taxon>OSLEUM clade</taxon>
        <taxon>Lecanoromycetidae</taxon>
        <taxon>Lecanorales</taxon>
        <taxon>Lecanorineae</taxon>
        <taxon>Stereocaulaceae</taxon>
        <taxon>Lepraria</taxon>
    </lineage>
</organism>
<dbReference type="InterPro" id="IPR002347">
    <property type="entry name" value="SDR_fam"/>
</dbReference>
<dbReference type="PANTHER" id="PTHR24322">
    <property type="entry name" value="PKSB"/>
    <property type="match status" value="1"/>
</dbReference>
<evidence type="ECO:0000256" key="2">
    <source>
        <dbReference type="ARBA" id="ARBA00023002"/>
    </source>
</evidence>
<feature type="domain" description="Ketoreductase" evidence="6">
    <location>
        <begin position="106"/>
        <end position="294"/>
    </location>
</feature>
<dbReference type="EMBL" id="JASNWA010000008">
    <property type="protein sequence ID" value="KAK3170787.1"/>
    <property type="molecule type" value="Genomic_DNA"/>
</dbReference>
<comment type="caution">
    <text evidence="7">The sequence shown here is derived from an EMBL/GenBank/DDBJ whole genome shotgun (WGS) entry which is preliminary data.</text>
</comment>
<dbReference type="AlphaFoldDB" id="A0AAE0DHT3"/>
<evidence type="ECO:0000313" key="8">
    <source>
        <dbReference type="Proteomes" id="UP001276659"/>
    </source>
</evidence>
<proteinExistence type="inferred from homology"/>
<evidence type="ECO:0000256" key="3">
    <source>
        <dbReference type="RuleBase" id="RU000363"/>
    </source>
</evidence>
<name>A0AAE0DHT3_9LECA</name>
<evidence type="ECO:0000256" key="4">
    <source>
        <dbReference type="SAM" id="MobiDB-lite"/>
    </source>
</evidence>
<keyword evidence="5" id="KW-0812">Transmembrane</keyword>
<dbReference type="InterPro" id="IPR057326">
    <property type="entry name" value="KR_dom"/>
</dbReference>
<dbReference type="GO" id="GO:0016616">
    <property type="term" value="F:oxidoreductase activity, acting on the CH-OH group of donors, NAD or NADP as acceptor"/>
    <property type="evidence" value="ECO:0007669"/>
    <property type="project" value="TreeGrafter"/>
</dbReference>